<proteinExistence type="predicted"/>
<dbReference type="Proteomes" id="UP000639051">
    <property type="component" value="Unassembled WGS sequence"/>
</dbReference>
<feature type="region of interest" description="Disordered" evidence="14">
    <location>
        <begin position="195"/>
        <end position="214"/>
    </location>
</feature>
<dbReference type="InterPro" id="IPR004358">
    <property type="entry name" value="Sig_transdc_His_kin-like_C"/>
</dbReference>
<dbReference type="CDD" id="cd00075">
    <property type="entry name" value="HATPase"/>
    <property type="match status" value="1"/>
</dbReference>
<evidence type="ECO:0000256" key="9">
    <source>
        <dbReference type="ARBA" id="ARBA00022777"/>
    </source>
</evidence>
<keyword evidence="5" id="KW-0597">Phosphoprotein</keyword>
<keyword evidence="10" id="KW-0067">ATP-binding</keyword>
<dbReference type="SMART" id="SM00388">
    <property type="entry name" value="HisKA"/>
    <property type="match status" value="1"/>
</dbReference>
<dbReference type="SUPFAM" id="SSF47384">
    <property type="entry name" value="Homodimeric domain of signal transducing histidine kinase"/>
    <property type="match status" value="1"/>
</dbReference>
<feature type="domain" description="Histidine kinase" evidence="16">
    <location>
        <begin position="302"/>
        <end position="515"/>
    </location>
</feature>
<organism evidence="17 18">
    <name type="scientific">Sinomonas cellulolyticus</name>
    <dbReference type="NCBI Taxonomy" id="2801916"/>
    <lineage>
        <taxon>Bacteria</taxon>
        <taxon>Bacillati</taxon>
        <taxon>Actinomycetota</taxon>
        <taxon>Actinomycetes</taxon>
        <taxon>Micrococcales</taxon>
        <taxon>Micrococcaceae</taxon>
        <taxon>Sinomonas</taxon>
    </lineage>
</organism>
<dbReference type="Gene3D" id="1.20.120.620">
    <property type="entry name" value="Backbone structure of the membrane domain of e. Coli histidine kinase receptor kdpd"/>
    <property type="match status" value="1"/>
</dbReference>
<dbReference type="EMBL" id="JAERRC010000008">
    <property type="protein sequence ID" value="MBL0704246.1"/>
    <property type="molecule type" value="Genomic_DNA"/>
</dbReference>
<keyword evidence="13 15" id="KW-0472">Membrane</keyword>
<dbReference type="PANTHER" id="PTHR45569:SF1">
    <property type="entry name" value="SENSOR PROTEIN KDPD"/>
    <property type="match status" value="1"/>
</dbReference>
<keyword evidence="7 15" id="KW-0812">Transmembrane</keyword>
<evidence type="ECO:0000256" key="10">
    <source>
        <dbReference type="ARBA" id="ARBA00022840"/>
    </source>
</evidence>
<evidence type="ECO:0000313" key="18">
    <source>
        <dbReference type="Proteomes" id="UP000639051"/>
    </source>
</evidence>
<keyword evidence="8" id="KW-0547">Nucleotide-binding</keyword>
<evidence type="ECO:0000313" key="17">
    <source>
        <dbReference type="EMBL" id="MBL0704246.1"/>
    </source>
</evidence>
<evidence type="ECO:0000256" key="1">
    <source>
        <dbReference type="ARBA" id="ARBA00000085"/>
    </source>
</evidence>
<protein>
    <recommendedName>
        <fullName evidence="4">histidine kinase</fullName>
        <ecNumber evidence="4">2.7.13.3</ecNumber>
    </recommendedName>
</protein>
<sequence>MSQRTPLLPAPQDRLRLTQLWVLDRRRTAAGLVLAVLLPVLVQLLLAPVVVPDREGAGSGIVIAILLQLLTAVLVALVGGLWPAVIAAVAASLALNWFATEPVGSFTVASPQAVLELGVFLVVACTVGLATGAAARRYEQASRAQAEAGAMGELALGILGSSGGTEEFLERVRRTLGLRAVTLLARRPASAGTHDAALAASAGQVRRSPPVTEGAPAEWDVVATAGESPPVSPAAAEDSVAPDGYYMLLAAGHPLDPAQRRTLAAFGVYLVAMRERTQLARSREANRRLEEGNSIRTAILQAVSHDLRTPLAGIKLSVSSLRQPAVAFSHDEEAELLATIEDYTDRLSHVVGNLLDMSRISADNVRPLLRAVDWRDVLPRGLPDQDRVVDRIPDDAPAVAADPVLLERVIANLVENALRYAPAGPVELTAGAAEDGEGLRRGVLRVVDHGAGIPPEDLLAVFRPFQRLGDGAVQGGVGLGLAVAKGFTEAMGGRIEAERTPGGGLTMSVSLPLAASAPSSREAAAP</sequence>
<keyword evidence="6" id="KW-0808">Transferase</keyword>
<dbReference type="InterPro" id="IPR038318">
    <property type="entry name" value="KdpD_sf"/>
</dbReference>
<name>A0ABS1K1R1_9MICC</name>
<evidence type="ECO:0000256" key="6">
    <source>
        <dbReference type="ARBA" id="ARBA00022679"/>
    </source>
</evidence>
<evidence type="ECO:0000256" key="3">
    <source>
        <dbReference type="ARBA" id="ARBA00004236"/>
    </source>
</evidence>
<evidence type="ECO:0000256" key="7">
    <source>
        <dbReference type="ARBA" id="ARBA00022692"/>
    </source>
</evidence>
<evidence type="ECO:0000256" key="8">
    <source>
        <dbReference type="ARBA" id="ARBA00022741"/>
    </source>
</evidence>
<evidence type="ECO:0000256" key="2">
    <source>
        <dbReference type="ARBA" id="ARBA00004141"/>
    </source>
</evidence>
<evidence type="ECO:0000256" key="13">
    <source>
        <dbReference type="ARBA" id="ARBA00023136"/>
    </source>
</evidence>
<keyword evidence="18" id="KW-1185">Reference proteome</keyword>
<dbReference type="InterPro" id="IPR036890">
    <property type="entry name" value="HATPase_C_sf"/>
</dbReference>
<evidence type="ECO:0000256" key="14">
    <source>
        <dbReference type="SAM" id="MobiDB-lite"/>
    </source>
</evidence>
<dbReference type="EC" id="2.7.13.3" evidence="4"/>
<dbReference type="InterPro" id="IPR025201">
    <property type="entry name" value="KdpD_TM"/>
</dbReference>
<evidence type="ECO:0000256" key="11">
    <source>
        <dbReference type="ARBA" id="ARBA00022989"/>
    </source>
</evidence>
<reference evidence="17 18" key="1">
    <citation type="submission" date="2021-01" db="EMBL/GenBank/DDBJ databases">
        <title>Genome public.</title>
        <authorList>
            <person name="Liu C."/>
            <person name="Sun Q."/>
        </authorList>
    </citation>
    <scope>NUCLEOTIDE SEQUENCE [LARGE SCALE GENOMIC DNA]</scope>
    <source>
        <strain evidence="17 18">JC656</strain>
    </source>
</reference>
<dbReference type="PROSITE" id="PS50109">
    <property type="entry name" value="HIS_KIN"/>
    <property type="match status" value="1"/>
</dbReference>
<keyword evidence="9" id="KW-0418">Kinase</keyword>
<dbReference type="Pfam" id="PF00512">
    <property type="entry name" value="HisKA"/>
    <property type="match status" value="1"/>
</dbReference>
<dbReference type="RefSeq" id="WP_189695007.1">
    <property type="nucleotide sequence ID" value="NZ_BNCM01000016.1"/>
</dbReference>
<dbReference type="InterPro" id="IPR036097">
    <property type="entry name" value="HisK_dim/P_sf"/>
</dbReference>
<keyword evidence="11 15" id="KW-1133">Transmembrane helix</keyword>
<dbReference type="Pfam" id="PF13493">
    <property type="entry name" value="DUF4118"/>
    <property type="match status" value="1"/>
</dbReference>
<evidence type="ECO:0000256" key="4">
    <source>
        <dbReference type="ARBA" id="ARBA00012438"/>
    </source>
</evidence>
<comment type="caution">
    <text evidence="17">The sequence shown here is derived from an EMBL/GenBank/DDBJ whole genome shotgun (WGS) entry which is preliminary data.</text>
</comment>
<dbReference type="Gene3D" id="3.30.565.10">
    <property type="entry name" value="Histidine kinase-like ATPase, C-terminal domain"/>
    <property type="match status" value="1"/>
</dbReference>
<feature type="transmembrane region" description="Helical" evidence="15">
    <location>
        <begin position="113"/>
        <end position="135"/>
    </location>
</feature>
<accession>A0ABS1K1R1</accession>
<evidence type="ECO:0000256" key="15">
    <source>
        <dbReference type="SAM" id="Phobius"/>
    </source>
</evidence>
<evidence type="ECO:0000256" key="5">
    <source>
        <dbReference type="ARBA" id="ARBA00022553"/>
    </source>
</evidence>
<feature type="transmembrane region" description="Helical" evidence="15">
    <location>
        <begin position="29"/>
        <end position="51"/>
    </location>
</feature>
<dbReference type="PANTHER" id="PTHR45569">
    <property type="entry name" value="SENSOR PROTEIN KDPD"/>
    <property type="match status" value="1"/>
</dbReference>
<feature type="transmembrane region" description="Helical" evidence="15">
    <location>
        <begin position="63"/>
        <end position="93"/>
    </location>
</feature>
<dbReference type="Pfam" id="PF02518">
    <property type="entry name" value="HATPase_c"/>
    <property type="match status" value="1"/>
</dbReference>
<comment type="catalytic activity">
    <reaction evidence="1">
        <text>ATP + protein L-histidine = ADP + protein N-phospho-L-histidine.</text>
        <dbReference type="EC" id="2.7.13.3"/>
    </reaction>
</comment>
<dbReference type="SUPFAM" id="SSF55874">
    <property type="entry name" value="ATPase domain of HSP90 chaperone/DNA topoisomerase II/histidine kinase"/>
    <property type="match status" value="1"/>
</dbReference>
<comment type="subcellular location">
    <subcellularLocation>
        <location evidence="3">Cell membrane</location>
    </subcellularLocation>
    <subcellularLocation>
        <location evidence="2">Membrane</location>
        <topology evidence="2">Multi-pass membrane protein</topology>
    </subcellularLocation>
</comment>
<dbReference type="CDD" id="cd00082">
    <property type="entry name" value="HisKA"/>
    <property type="match status" value="1"/>
</dbReference>
<dbReference type="Gene3D" id="1.10.287.130">
    <property type="match status" value="1"/>
</dbReference>
<evidence type="ECO:0000256" key="12">
    <source>
        <dbReference type="ARBA" id="ARBA00023012"/>
    </source>
</evidence>
<dbReference type="SMART" id="SM00387">
    <property type="entry name" value="HATPase_c"/>
    <property type="match status" value="1"/>
</dbReference>
<dbReference type="InterPro" id="IPR003661">
    <property type="entry name" value="HisK_dim/P_dom"/>
</dbReference>
<dbReference type="InterPro" id="IPR052023">
    <property type="entry name" value="Histidine_kinase_KdpD"/>
</dbReference>
<gene>
    <name evidence="17" type="ORF">JJE72_01835</name>
</gene>
<evidence type="ECO:0000259" key="16">
    <source>
        <dbReference type="PROSITE" id="PS50109"/>
    </source>
</evidence>
<dbReference type="InterPro" id="IPR005467">
    <property type="entry name" value="His_kinase_dom"/>
</dbReference>
<dbReference type="InterPro" id="IPR003594">
    <property type="entry name" value="HATPase_dom"/>
</dbReference>
<dbReference type="PRINTS" id="PR00344">
    <property type="entry name" value="BCTRLSENSOR"/>
</dbReference>
<keyword evidence="12" id="KW-0902">Two-component regulatory system</keyword>